<accession>Q5MD29</accession>
<organism evidence="3">
    <name type="scientific">Cystobacter fuscus</name>
    <dbReference type="NCBI Taxonomy" id="43"/>
    <lineage>
        <taxon>Bacteria</taxon>
        <taxon>Pseudomonadati</taxon>
        <taxon>Myxococcota</taxon>
        <taxon>Myxococcia</taxon>
        <taxon>Myxococcales</taxon>
        <taxon>Cystobacterineae</taxon>
        <taxon>Archangiaceae</taxon>
        <taxon>Cystobacter</taxon>
    </lineage>
</organism>
<feature type="domain" description="CN hydrolase" evidence="2">
    <location>
        <begin position="12"/>
        <end position="275"/>
    </location>
</feature>
<sequence>MTTPPESGPSSLRVAALQLRSENGRVQHNLEHARPFIQSAAEQGAQLLLLPEFYPTGYLQSPEVWRAGETLDGPTVRFLKQQAAQWRVHLGTSFLEADGDDFYNAFVLVSPAGQVHKVRKRRAPSYEAYWFRGSGDDPCVIDCELGRFSVGICADNHFADIAGCIERHRAQLHLMPHCYCVPRANPKTFPAEVIEASRRQMEMLPVRYASHFGLPVVLANQCGPWDSPLPPPMGSMVQTDRFLGRSSIVSATGVRLRSLGEEEEGVIVDTVELRPANYPGDERKIAQAQGRWGWSSLGEPTFATASFAFKIGAMEWWARRNYRSSAQRKLSARRALSGDAPPA</sequence>
<dbReference type="InterPro" id="IPR003010">
    <property type="entry name" value="C-N_Hydrolase"/>
</dbReference>
<dbReference type="Gene3D" id="3.60.110.10">
    <property type="entry name" value="Carbon-nitrogen hydrolase"/>
    <property type="match status" value="1"/>
</dbReference>
<dbReference type="InterPro" id="IPR050345">
    <property type="entry name" value="Aliph_Amidase/BUP"/>
</dbReference>
<evidence type="ECO:0000259" key="2">
    <source>
        <dbReference type="PROSITE" id="PS50263"/>
    </source>
</evidence>
<dbReference type="AlphaFoldDB" id="Q5MD29"/>
<proteinExistence type="predicted"/>
<dbReference type="SUPFAM" id="SSF56317">
    <property type="entry name" value="Carbon-nitrogen hydrolase"/>
    <property type="match status" value="1"/>
</dbReference>
<keyword evidence="1" id="KW-0378">Hydrolase</keyword>
<protein>
    <submittedName>
        <fullName evidence="3">CtaJ</fullName>
    </submittedName>
</protein>
<dbReference type="PANTHER" id="PTHR43674:SF16">
    <property type="entry name" value="CARBON-NITROGEN FAMILY, PUTATIVE (AFU_ORTHOLOGUE AFUA_5G02350)-RELATED"/>
    <property type="match status" value="1"/>
</dbReference>
<dbReference type="PROSITE" id="PS50263">
    <property type="entry name" value="CN_HYDROLASE"/>
    <property type="match status" value="1"/>
</dbReference>
<dbReference type="EMBL" id="AY834753">
    <property type="protein sequence ID" value="AAW03332.1"/>
    <property type="molecule type" value="Genomic_DNA"/>
</dbReference>
<evidence type="ECO:0000313" key="3">
    <source>
        <dbReference type="EMBL" id="AAW03332.1"/>
    </source>
</evidence>
<dbReference type="PANTHER" id="PTHR43674">
    <property type="entry name" value="NITRILASE C965.09-RELATED"/>
    <property type="match status" value="1"/>
</dbReference>
<dbReference type="GO" id="GO:0016811">
    <property type="term" value="F:hydrolase activity, acting on carbon-nitrogen (but not peptide) bonds, in linear amides"/>
    <property type="evidence" value="ECO:0007669"/>
    <property type="project" value="TreeGrafter"/>
</dbReference>
<dbReference type="CDD" id="cd07197">
    <property type="entry name" value="nitrilase"/>
    <property type="match status" value="1"/>
</dbReference>
<name>Q5MD29_9BACT</name>
<reference evidence="3" key="1">
    <citation type="journal article" date="2005" name="Biosci. Biotechnol. Biochem.">
        <title>Construction of a bacterial artificial chromosome library for a myxobacterium of the genus Cystobacter and characterization of an antibiotic biosynthetic gene cluster.</title>
        <authorList>
            <person name="Feng Z."/>
            <person name="Qi J."/>
            <person name="Tsuge T."/>
            <person name="Oba Y."/>
            <person name="Kobayashi T."/>
            <person name="Suzuki Y."/>
            <person name="Sakagami Y."/>
            <person name="Ojika M."/>
        </authorList>
    </citation>
    <scope>NUCLEOTIDE SEQUENCE</scope>
</reference>
<evidence type="ECO:0000256" key="1">
    <source>
        <dbReference type="ARBA" id="ARBA00022801"/>
    </source>
</evidence>
<dbReference type="InterPro" id="IPR036526">
    <property type="entry name" value="C-N_Hydrolase_sf"/>
</dbReference>
<dbReference type="Pfam" id="PF00795">
    <property type="entry name" value="CN_hydrolase"/>
    <property type="match status" value="1"/>
</dbReference>
<gene>
    <name evidence="3" type="primary">ctaJ</name>
</gene>